<evidence type="ECO:0000313" key="2">
    <source>
        <dbReference type="Proteomes" id="UP000030754"/>
    </source>
</evidence>
<evidence type="ECO:0000313" key="1">
    <source>
        <dbReference type="EMBL" id="CDJ66045.1"/>
    </source>
</evidence>
<organism evidence="1 2">
    <name type="scientific">Eimeria necatrix</name>
    <dbReference type="NCBI Taxonomy" id="51315"/>
    <lineage>
        <taxon>Eukaryota</taxon>
        <taxon>Sar</taxon>
        <taxon>Alveolata</taxon>
        <taxon>Apicomplexa</taxon>
        <taxon>Conoidasida</taxon>
        <taxon>Coccidia</taxon>
        <taxon>Eucoccidiorida</taxon>
        <taxon>Eimeriorina</taxon>
        <taxon>Eimeriidae</taxon>
        <taxon>Eimeria</taxon>
    </lineage>
</organism>
<sequence>AVAYPSFQQQLPLKGEGRVCVDKHFMAYPSFQQQLPLKGEGRVCVDKHFITSVGPGSAMEFALEIVKRLVGEAKYEELKKGLCMP</sequence>
<dbReference type="Gene3D" id="3.40.50.880">
    <property type="match status" value="1"/>
</dbReference>
<dbReference type="InterPro" id="IPR029062">
    <property type="entry name" value="Class_I_gatase-like"/>
</dbReference>
<dbReference type="GeneID" id="25471531"/>
<dbReference type="OrthoDB" id="347686at2759"/>
<dbReference type="VEuPathDB" id="ToxoDB:ENH_00013490"/>
<feature type="non-terminal residue" evidence="1">
    <location>
        <position position="1"/>
    </location>
</feature>
<reference evidence="1" key="2">
    <citation type="submission" date="2013-10" db="EMBL/GenBank/DDBJ databases">
        <authorList>
            <person name="Aslett M."/>
        </authorList>
    </citation>
    <scope>NUCLEOTIDE SEQUENCE [LARGE SCALE GENOMIC DNA]</scope>
    <source>
        <strain evidence="1">Houghton</strain>
    </source>
</reference>
<dbReference type="RefSeq" id="XP_013434512.1">
    <property type="nucleotide sequence ID" value="XM_013579058.1"/>
</dbReference>
<gene>
    <name evidence="1" type="ORF">ENH_00013490</name>
</gene>
<accession>U6MWH7</accession>
<reference evidence="1" key="1">
    <citation type="submission" date="2013-10" db="EMBL/GenBank/DDBJ databases">
        <title>Genomic analysis of the causative agents of coccidiosis in chickens.</title>
        <authorList>
            <person name="Reid A.J."/>
            <person name="Blake D."/>
            <person name="Billington K."/>
            <person name="Browne H."/>
            <person name="Dunn M."/>
            <person name="Hung S."/>
            <person name="Kawahara F."/>
            <person name="Miranda-Saavedra D."/>
            <person name="Mourier T."/>
            <person name="Nagra H."/>
            <person name="Otto T.D."/>
            <person name="Rawlings N."/>
            <person name="Sanchez A."/>
            <person name="Sanders M."/>
            <person name="Subramaniam C."/>
            <person name="Tay Y."/>
            <person name="Dear P."/>
            <person name="Doerig C."/>
            <person name="Gruber A."/>
            <person name="Parkinson J."/>
            <person name="Shirley M."/>
            <person name="Wan K.L."/>
            <person name="Berriman M."/>
            <person name="Tomley F."/>
            <person name="Pain A."/>
        </authorList>
    </citation>
    <scope>NUCLEOTIDE SEQUENCE [LARGE SCALE GENOMIC DNA]</scope>
    <source>
        <strain evidence="1">Houghton</strain>
    </source>
</reference>
<dbReference type="SUPFAM" id="SSF52317">
    <property type="entry name" value="Class I glutamine amidotransferase-like"/>
    <property type="match status" value="1"/>
</dbReference>
<name>U6MWH7_9EIME</name>
<protein>
    <recommendedName>
        <fullName evidence="3">DJ-1/PfpI domain-containing protein</fullName>
    </recommendedName>
</protein>
<dbReference type="AlphaFoldDB" id="U6MWH7"/>
<evidence type="ECO:0008006" key="3">
    <source>
        <dbReference type="Google" id="ProtNLM"/>
    </source>
</evidence>
<keyword evidence="2" id="KW-1185">Reference proteome</keyword>
<proteinExistence type="predicted"/>
<dbReference type="Proteomes" id="UP000030754">
    <property type="component" value="Unassembled WGS sequence"/>
</dbReference>
<dbReference type="EMBL" id="HG723388">
    <property type="protein sequence ID" value="CDJ66045.1"/>
    <property type="molecule type" value="Genomic_DNA"/>
</dbReference>